<reference evidence="2 3" key="1">
    <citation type="submission" date="2011-01" db="EMBL/GenBank/DDBJ databases">
        <authorList>
            <person name="Muzny D."/>
            <person name="Qin X."/>
            <person name="Deng J."/>
            <person name="Jiang H."/>
            <person name="Liu Y."/>
            <person name="Qu J."/>
            <person name="Song X.-Z."/>
            <person name="Zhang L."/>
            <person name="Thornton R."/>
            <person name="Coyle M."/>
            <person name="Francisco L."/>
            <person name="Jackson L."/>
            <person name="Javaid M."/>
            <person name="Korchina V."/>
            <person name="Kovar C."/>
            <person name="Mata R."/>
            <person name="Mathew T."/>
            <person name="Ngo R."/>
            <person name="Nguyen L."/>
            <person name="Nguyen N."/>
            <person name="Okwuonu G."/>
            <person name="Ongeri F."/>
            <person name="Pham C."/>
            <person name="Simmons D."/>
            <person name="Wilczek-Boney K."/>
            <person name="Hale W."/>
            <person name="Jakkamsetti A."/>
            <person name="Pham P."/>
            <person name="Ruth R."/>
            <person name="San Lucas F."/>
            <person name="Warren J."/>
            <person name="Zhang J."/>
            <person name="Zhao Z."/>
            <person name="Zhou C."/>
            <person name="Zhu D."/>
            <person name="Lee S."/>
            <person name="Bess C."/>
            <person name="Blankenburg K."/>
            <person name="Forbes L."/>
            <person name="Fu Q."/>
            <person name="Gubbala S."/>
            <person name="Hirani K."/>
            <person name="Jayaseelan J.C."/>
            <person name="Lara F."/>
            <person name="Munidasa M."/>
            <person name="Palculict T."/>
            <person name="Patil S."/>
            <person name="Pu L.-L."/>
            <person name="Saada N."/>
            <person name="Tang L."/>
            <person name="Weissenberger G."/>
            <person name="Zhu Y."/>
            <person name="Hemphill L."/>
            <person name="Shang Y."/>
            <person name="Youmans B."/>
            <person name="Ayvaz T."/>
            <person name="Ross M."/>
            <person name="Santibanez J."/>
            <person name="Aqrawi P."/>
            <person name="Gross S."/>
            <person name="Joshi V."/>
            <person name="Fowler G."/>
            <person name="Nazareth L."/>
            <person name="Reid J."/>
            <person name="Worley K."/>
            <person name="Petrosino J."/>
            <person name="Highlander S."/>
            <person name="Gibbs R."/>
        </authorList>
    </citation>
    <scope>NUCLEOTIDE SEQUENCE [LARGE SCALE GENOMIC DNA]</scope>
    <source>
        <strain evidence="2 3">DSM 16608</strain>
    </source>
</reference>
<accession>F0F4R1</accession>
<organism evidence="2 3">
    <name type="scientific">Prevotella multiformis DSM 16608</name>
    <dbReference type="NCBI Taxonomy" id="888743"/>
    <lineage>
        <taxon>Bacteria</taxon>
        <taxon>Pseudomonadati</taxon>
        <taxon>Bacteroidota</taxon>
        <taxon>Bacteroidia</taxon>
        <taxon>Bacteroidales</taxon>
        <taxon>Prevotellaceae</taxon>
        <taxon>Prevotella</taxon>
    </lineage>
</organism>
<keyword evidence="1" id="KW-1133">Transmembrane helix</keyword>
<gene>
    <name evidence="2" type="ORF">HMPREF9141_0577</name>
</gene>
<dbReference type="HOGENOM" id="CLU_175544_1_0_10"/>
<dbReference type="STRING" id="888743.HMPREF9141_0577"/>
<evidence type="ECO:0000256" key="1">
    <source>
        <dbReference type="SAM" id="Phobius"/>
    </source>
</evidence>
<dbReference type="AlphaFoldDB" id="F0F4R1"/>
<keyword evidence="1" id="KW-0472">Membrane</keyword>
<sequence>MYVDDRKAFLHDLEQRAQHQPDGESGPEAASREALQRRIRGSLKPGLLRRRHNRYTAMWTSLILSAGVIALLTLLLFIF</sequence>
<keyword evidence="3" id="KW-1185">Reference proteome</keyword>
<proteinExistence type="predicted"/>
<dbReference type="EMBL" id="AEWX01000006">
    <property type="protein sequence ID" value="EGC20863.1"/>
    <property type="molecule type" value="Genomic_DNA"/>
</dbReference>
<evidence type="ECO:0008006" key="4">
    <source>
        <dbReference type="Google" id="ProtNLM"/>
    </source>
</evidence>
<name>F0F4R1_9BACT</name>
<feature type="transmembrane region" description="Helical" evidence="1">
    <location>
        <begin position="57"/>
        <end position="78"/>
    </location>
</feature>
<dbReference type="Proteomes" id="UP000005697">
    <property type="component" value="Unassembled WGS sequence"/>
</dbReference>
<comment type="caution">
    <text evidence="2">The sequence shown here is derived from an EMBL/GenBank/DDBJ whole genome shotgun (WGS) entry which is preliminary data.</text>
</comment>
<evidence type="ECO:0000313" key="2">
    <source>
        <dbReference type="EMBL" id="EGC20863.1"/>
    </source>
</evidence>
<protein>
    <recommendedName>
        <fullName evidence="4">Ubiquitin carboxyl-hydrolase</fullName>
    </recommendedName>
</protein>
<evidence type="ECO:0000313" key="3">
    <source>
        <dbReference type="Proteomes" id="UP000005697"/>
    </source>
</evidence>
<keyword evidence="1" id="KW-0812">Transmembrane</keyword>